<protein>
    <submittedName>
        <fullName evidence="1">AlNc14C109G6315 protein</fullName>
    </submittedName>
</protein>
<gene>
    <name evidence="1" type="primary">AlNc14C109G6315</name>
    <name evidence="1" type="ORF">ALNC14_071330</name>
</gene>
<sequence>MQKCITTILIKSGQLILKSFLKECLQFSFECNRAILGIMHEMEWEQLSTPSVIHHMCAMGGRSADAHLQAKRNLEINQGVDLTYGSINMLDCDYPYLCLLRMSLRRRMNKRK</sequence>
<organism evidence="1">
    <name type="scientific">Albugo laibachii Nc14</name>
    <dbReference type="NCBI Taxonomy" id="890382"/>
    <lineage>
        <taxon>Eukaryota</taxon>
        <taxon>Sar</taxon>
        <taxon>Stramenopiles</taxon>
        <taxon>Oomycota</taxon>
        <taxon>Peronosporomycetes</taxon>
        <taxon>Albuginales</taxon>
        <taxon>Albuginaceae</taxon>
        <taxon>Albugo</taxon>
    </lineage>
</organism>
<proteinExistence type="predicted"/>
<reference evidence="1" key="1">
    <citation type="journal article" date="2011" name="PLoS Biol.">
        <title>Gene gain and loss during evolution of obligate parasitism in the white rust pathogen of Arabidopsis thaliana.</title>
        <authorList>
            <person name="Kemen E."/>
            <person name="Gardiner A."/>
            <person name="Schultz-Larsen T."/>
            <person name="Kemen A.C."/>
            <person name="Balmuth A.L."/>
            <person name="Robert-Seilaniantz A."/>
            <person name="Bailey K."/>
            <person name="Holub E."/>
            <person name="Studholme D.J."/>
            <person name="Maclean D."/>
            <person name="Jones J.D."/>
        </authorList>
    </citation>
    <scope>NUCLEOTIDE SEQUENCE</scope>
</reference>
<dbReference type="EMBL" id="FR824154">
    <property type="protein sequence ID" value="CCA20990.1"/>
    <property type="molecule type" value="Genomic_DNA"/>
</dbReference>
<evidence type="ECO:0000313" key="1">
    <source>
        <dbReference type="EMBL" id="CCA20990.1"/>
    </source>
</evidence>
<reference evidence="1" key="2">
    <citation type="submission" date="2011-02" db="EMBL/GenBank/DDBJ databases">
        <authorList>
            <person name="MacLean D."/>
        </authorList>
    </citation>
    <scope>NUCLEOTIDE SEQUENCE</scope>
</reference>
<dbReference type="HOGENOM" id="CLU_2150570_0_0_1"/>
<name>F0WIB1_9STRA</name>
<accession>F0WIB1</accession>
<dbReference type="AlphaFoldDB" id="F0WIB1"/>